<evidence type="ECO:0000256" key="1">
    <source>
        <dbReference type="SAM" id="MobiDB-lite"/>
    </source>
</evidence>
<organism evidence="2 3">
    <name type="scientific">Pseudocercospora musae</name>
    <dbReference type="NCBI Taxonomy" id="113226"/>
    <lineage>
        <taxon>Eukaryota</taxon>
        <taxon>Fungi</taxon>
        <taxon>Dikarya</taxon>
        <taxon>Ascomycota</taxon>
        <taxon>Pezizomycotina</taxon>
        <taxon>Dothideomycetes</taxon>
        <taxon>Dothideomycetidae</taxon>
        <taxon>Mycosphaerellales</taxon>
        <taxon>Mycosphaerellaceae</taxon>
        <taxon>Pseudocercospora</taxon>
    </lineage>
</organism>
<feature type="region of interest" description="Disordered" evidence="1">
    <location>
        <begin position="1"/>
        <end position="25"/>
    </location>
</feature>
<accession>A0A139I862</accession>
<evidence type="ECO:0000313" key="2">
    <source>
        <dbReference type="EMBL" id="KXT10923.1"/>
    </source>
</evidence>
<dbReference type="OrthoDB" id="275936at2759"/>
<dbReference type="PANTHER" id="PTHR37845">
    <property type="entry name" value="SEQUENCE ORPHAN"/>
    <property type="match status" value="1"/>
</dbReference>
<dbReference type="InterPro" id="IPR038781">
    <property type="entry name" value="C365.16-ike"/>
</dbReference>
<name>A0A139I862_9PEZI</name>
<evidence type="ECO:0000313" key="3">
    <source>
        <dbReference type="Proteomes" id="UP000073492"/>
    </source>
</evidence>
<dbReference type="Proteomes" id="UP000073492">
    <property type="component" value="Unassembled WGS sequence"/>
</dbReference>
<evidence type="ECO:0008006" key="4">
    <source>
        <dbReference type="Google" id="ProtNLM"/>
    </source>
</evidence>
<keyword evidence="3" id="KW-1185">Reference proteome</keyword>
<dbReference type="PANTHER" id="PTHR37845:SF1">
    <property type="entry name" value="SEQUENCE ORPHAN"/>
    <property type="match status" value="1"/>
</dbReference>
<dbReference type="GO" id="GO:0005739">
    <property type="term" value="C:mitochondrion"/>
    <property type="evidence" value="ECO:0007669"/>
    <property type="project" value="TreeGrafter"/>
</dbReference>
<dbReference type="AlphaFoldDB" id="A0A139I862"/>
<comment type="caution">
    <text evidence="2">The sequence shown here is derived from an EMBL/GenBank/DDBJ whole genome shotgun (WGS) entry which is preliminary data.</text>
</comment>
<protein>
    <recommendedName>
        <fullName evidence="4">Sequence orphan</fullName>
    </recommendedName>
</protein>
<proteinExistence type="predicted"/>
<reference evidence="2 3" key="1">
    <citation type="submission" date="2015-07" db="EMBL/GenBank/DDBJ databases">
        <title>Comparative genomics of the Sigatoka disease complex on banana suggests a link between parallel evolutionary changes in Pseudocercospora fijiensis and Pseudocercospora eumusae and increased virulence on the banana host.</title>
        <authorList>
            <person name="Chang T.-C."/>
            <person name="Salvucci A."/>
            <person name="Crous P.W."/>
            <person name="Stergiopoulos I."/>
        </authorList>
    </citation>
    <scope>NUCLEOTIDE SEQUENCE [LARGE SCALE GENOMIC DNA]</scope>
    <source>
        <strain evidence="2 3">CBS 116634</strain>
    </source>
</reference>
<dbReference type="EMBL" id="LFZO01000232">
    <property type="protein sequence ID" value="KXT10923.1"/>
    <property type="molecule type" value="Genomic_DNA"/>
</dbReference>
<sequence>MHSRMASAWDEGDGKREALGEHSTPNTQLAGRLAVDAGSAAIASLAVAPVMTVIDRRVSAVVDAARSRKGVLDCSKSALKHIFLNPRTFFVSRPLGVMLALYSGTYLVANTTDTITSYKNHLPPSSTTSSTSKFCAVTSANLGLALYKDNCFAQTFGPASAGALRPLPPISFIPLIIRDGITLFFTFNAPALLSDRLPEELEQHMSRLTAAQLGCPAASQFVATPLHLLGLDLYNRPAKLSLRERMSVMRSLWLSSSLARACRMLPAYGLGGVLNNDTRAYFMRRFENAT</sequence>
<gene>
    <name evidence="2" type="ORF">AC579_13</name>
</gene>
<dbReference type="STRING" id="113226.A0A139I862"/>